<comment type="caution">
    <text evidence="4">The sequence shown here is derived from an EMBL/GenBank/DDBJ whole genome shotgun (WGS) entry which is preliminary data.</text>
</comment>
<dbReference type="InterPro" id="IPR010559">
    <property type="entry name" value="Sig_transdc_His_kin_internal"/>
</dbReference>
<organism evidence="4 5">
    <name type="scientific">Marinifilum caeruleilacunae</name>
    <dbReference type="NCBI Taxonomy" id="2499076"/>
    <lineage>
        <taxon>Bacteria</taxon>
        <taxon>Pseudomonadati</taxon>
        <taxon>Bacteroidota</taxon>
        <taxon>Bacteroidia</taxon>
        <taxon>Marinilabiliales</taxon>
        <taxon>Marinifilaceae</taxon>
    </lineage>
</organism>
<dbReference type="RefSeq" id="WP_171597381.1">
    <property type="nucleotide sequence ID" value="NZ_RZNH01000053.1"/>
</dbReference>
<evidence type="ECO:0000256" key="2">
    <source>
        <dbReference type="SAM" id="Phobius"/>
    </source>
</evidence>
<evidence type="ECO:0000256" key="1">
    <source>
        <dbReference type="SAM" id="Coils"/>
    </source>
</evidence>
<sequence length="343" mass="40177">MKRRLYNNLIRLFLVSIYAIFISGILKVTLLEVVGFKPPINERSFWISYLILFNLNTEFNYYLDKYLNNHLPWFFNNTKRVILQFSCMILSTLIIIGIPFVIWYIKIGQSLSYPISTVILFITFLIFLLNFMGIPVAINFHRQMQKYSLEVEQLKREKLKADYKVLQNQVDPHFLFNNFNVLIAEISYNPDKAIEFTRKLSKVYRYVLQSKNHDLIEVDQELQFIKSYIYLHQVRIGNALNFSLNVSDAALNKQLPPLTLQILVENAIKHNIANDKNPLNVSIQSCDDNTLIVKNNLNPKSELHSTFTGLSNIKSRYELLKKEGFSVEQNLSHFTVRIPLIEE</sequence>
<reference evidence="4 5" key="1">
    <citation type="submission" date="2018-12" db="EMBL/GenBank/DDBJ databases">
        <title>Marinifilum JC070 sp. nov., a marine bacterium isolated from Yongle Blue Hole in the South China Sea.</title>
        <authorList>
            <person name="Fu T."/>
        </authorList>
    </citation>
    <scope>NUCLEOTIDE SEQUENCE [LARGE SCALE GENOMIC DNA]</scope>
    <source>
        <strain evidence="4 5">JC070</strain>
    </source>
</reference>
<proteinExistence type="predicted"/>
<dbReference type="InterPro" id="IPR050640">
    <property type="entry name" value="Bact_2-comp_sensor_kinase"/>
</dbReference>
<evidence type="ECO:0000259" key="3">
    <source>
        <dbReference type="Pfam" id="PF06580"/>
    </source>
</evidence>
<feature type="domain" description="Signal transduction histidine kinase internal region" evidence="3">
    <location>
        <begin position="162"/>
        <end position="239"/>
    </location>
</feature>
<feature type="transmembrane region" description="Helical" evidence="2">
    <location>
        <begin position="46"/>
        <end position="63"/>
    </location>
</feature>
<name>A0ABX1X208_9BACT</name>
<gene>
    <name evidence="4" type="ORF">ELS83_20165</name>
</gene>
<keyword evidence="2" id="KW-0472">Membrane</keyword>
<accession>A0ABX1X208</accession>
<evidence type="ECO:0000313" key="4">
    <source>
        <dbReference type="EMBL" id="NOU62120.1"/>
    </source>
</evidence>
<keyword evidence="4" id="KW-0418">Kinase</keyword>
<feature type="transmembrane region" description="Helical" evidence="2">
    <location>
        <begin position="83"/>
        <end position="105"/>
    </location>
</feature>
<protein>
    <submittedName>
        <fullName evidence="4">Histidine kinase</fullName>
    </submittedName>
</protein>
<feature type="coiled-coil region" evidence="1">
    <location>
        <begin position="137"/>
        <end position="169"/>
    </location>
</feature>
<keyword evidence="2" id="KW-1133">Transmembrane helix</keyword>
<keyword evidence="1" id="KW-0175">Coiled coil</keyword>
<dbReference type="Pfam" id="PF06580">
    <property type="entry name" value="His_kinase"/>
    <property type="match status" value="1"/>
</dbReference>
<keyword evidence="4" id="KW-0808">Transferase</keyword>
<evidence type="ECO:0000313" key="5">
    <source>
        <dbReference type="Proteomes" id="UP000732105"/>
    </source>
</evidence>
<dbReference type="PANTHER" id="PTHR34220:SF7">
    <property type="entry name" value="SENSOR HISTIDINE KINASE YPDA"/>
    <property type="match status" value="1"/>
</dbReference>
<dbReference type="EMBL" id="RZNH01000053">
    <property type="protein sequence ID" value="NOU62120.1"/>
    <property type="molecule type" value="Genomic_DNA"/>
</dbReference>
<keyword evidence="2" id="KW-0812">Transmembrane</keyword>
<keyword evidence="5" id="KW-1185">Reference proteome</keyword>
<dbReference type="GO" id="GO:0016301">
    <property type="term" value="F:kinase activity"/>
    <property type="evidence" value="ECO:0007669"/>
    <property type="project" value="UniProtKB-KW"/>
</dbReference>
<feature type="transmembrane region" description="Helical" evidence="2">
    <location>
        <begin position="111"/>
        <end position="138"/>
    </location>
</feature>
<dbReference type="Proteomes" id="UP000732105">
    <property type="component" value="Unassembled WGS sequence"/>
</dbReference>
<dbReference type="PANTHER" id="PTHR34220">
    <property type="entry name" value="SENSOR HISTIDINE KINASE YPDA"/>
    <property type="match status" value="1"/>
</dbReference>
<feature type="transmembrane region" description="Helical" evidence="2">
    <location>
        <begin position="12"/>
        <end position="34"/>
    </location>
</feature>